<proteinExistence type="predicted"/>
<keyword evidence="2" id="KW-0813">Transport</keyword>
<name>A0ABN7AWI8_9HEMI</name>
<evidence type="ECO:0000313" key="9">
    <source>
        <dbReference type="Proteomes" id="UP001307889"/>
    </source>
</evidence>
<dbReference type="PANTHER" id="PTHR23506">
    <property type="entry name" value="GH10249P"/>
    <property type="match status" value="1"/>
</dbReference>
<dbReference type="EMBL" id="AP028915">
    <property type="protein sequence ID" value="BES96308.1"/>
    <property type="molecule type" value="Genomic_DNA"/>
</dbReference>
<feature type="transmembrane region" description="Helical" evidence="6">
    <location>
        <begin position="168"/>
        <end position="186"/>
    </location>
</feature>
<feature type="transmembrane region" description="Helical" evidence="6">
    <location>
        <begin position="198"/>
        <end position="220"/>
    </location>
</feature>
<organism evidence="8 9">
    <name type="scientific">Nesidiocoris tenuis</name>
    <dbReference type="NCBI Taxonomy" id="355587"/>
    <lineage>
        <taxon>Eukaryota</taxon>
        <taxon>Metazoa</taxon>
        <taxon>Ecdysozoa</taxon>
        <taxon>Arthropoda</taxon>
        <taxon>Hexapoda</taxon>
        <taxon>Insecta</taxon>
        <taxon>Pterygota</taxon>
        <taxon>Neoptera</taxon>
        <taxon>Paraneoptera</taxon>
        <taxon>Hemiptera</taxon>
        <taxon>Heteroptera</taxon>
        <taxon>Panheteroptera</taxon>
        <taxon>Cimicomorpha</taxon>
        <taxon>Miridae</taxon>
        <taxon>Dicyphina</taxon>
        <taxon>Nesidiocoris</taxon>
    </lineage>
</organism>
<feature type="transmembrane region" description="Helical" evidence="6">
    <location>
        <begin position="79"/>
        <end position="101"/>
    </location>
</feature>
<feature type="transmembrane region" description="Helical" evidence="6">
    <location>
        <begin position="241"/>
        <end position="259"/>
    </location>
</feature>
<dbReference type="Pfam" id="PF07690">
    <property type="entry name" value="MFS_1"/>
    <property type="match status" value="1"/>
</dbReference>
<feature type="domain" description="Major facilitator superfamily (MFS) profile" evidence="7">
    <location>
        <begin position="19"/>
        <end position="276"/>
    </location>
</feature>
<dbReference type="InterPro" id="IPR011701">
    <property type="entry name" value="MFS"/>
</dbReference>
<keyword evidence="3 6" id="KW-0812">Transmembrane</keyword>
<dbReference type="Gene3D" id="1.20.1250.20">
    <property type="entry name" value="MFS general substrate transporter like domains"/>
    <property type="match status" value="1"/>
</dbReference>
<dbReference type="PANTHER" id="PTHR23506:SF4">
    <property type="entry name" value="PORTABELLA"/>
    <property type="match status" value="1"/>
</dbReference>
<evidence type="ECO:0000256" key="4">
    <source>
        <dbReference type="ARBA" id="ARBA00022989"/>
    </source>
</evidence>
<evidence type="ECO:0000256" key="6">
    <source>
        <dbReference type="SAM" id="Phobius"/>
    </source>
</evidence>
<keyword evidence="9" id="KW-1185">Reference proteome</keyword>
<dbReference type="SUPFAM" id="SSF103473">
    <property type="entry name" value="MFS general substrate transporter"/>
    <property type="match status" value="1"/>
</dbReference>
<evidence type="ECO:0000256" key="2">
    <source>
        <dbReference type="ARBA" id="ARBA00022448"/>
    </source>
</evidence>
<dbReference type="InterPro" id="IPR050930">
    <property type="entry name" value="MFS_Vesicular_Transporter"/>
</dbReference>
<dbReference type="InterPro" id="IPR036259">
    <property type="entry name" value="MFS_trans_sf"/>
</dbReference>
<evidence type="ECO:0000256" key="3">
    <source>
        <dbReference type="ARBA" id="ARBA00022692"/>
    </source>
</evidence>
<evidence type="ECO:0000256" key="5">
    <source>
        <dbReference type="ARBA" id="ARBA00023136"/>
    </source>
</evidence>
<feature type="transmembrane region" description="Helical" evidence="6">
    <location>
        <begin position="21"/>
        <end position="46"/>
    </location>
</feature>
<evidence type="ECO:0000259" key="7">
    <source>
        <dbReference type="PROSITE" id="PS50850"/>
    </source>
</evidence>
<keyword evidence="5 6" id="KW-0472">Membrane</keyword>
<comment type="subcellular location">
    <subcellularLocation>
        <location evidence="1">Membrane</location>
        <topology evidence="1">Multi-pass membrane protein</topology>
    </subcellularLocation>
</comment>
<feature type="transmembrane region" description="Helical" evidence="6">
    <location>
        <begin position="108"/>
        <end position="127"/>
    </location>
</feature>
<accession>A0ABN7AWI8</accession>
<feature type="transmembrane region" description="Helical" evidence="6">
    <location>
        <begin position="139"/>
        <end position="156"/>
    </location>
</feature>
<dbReference type="PROSITE" id="PS50850">
    <property type="entry name" value="MFS"/>
    <property type="match status" value="1"/>
</dbReference>
<evidence type="ECO:0000256" key="1">
    <source>
        <dbReference type="ARBA" id="ARBA00004141"/>
    </source>
</evidence>
<evidence type="ECO:0000313" key="8">
    <source>
        <dbReference type="EMBL" id="BES96308.1"/>
    </source>
</evidence>
<reference evidence="8 9" key="1">
    <citation type="submission" date="2023-09" db="EMBL/GenBank/DDBJ databases">
        <title>Nesidiocoris tenuis whole genome shotgun sequence.</title>
        <authorList>
            <person name="Shibata T."/>
            <person name="Shimoda M."/>
            <person name="Kobayashi T."/>
            <person name="Uehara T."/>
        </authorList>
    </citation>
    <scope>NUCLEOTIDE SEQUENCE [LARGE SCALE GENOMIC DNA]</scope>
    <source>
        <strain evidence="8 9">Japan</strain>
    </source>
</reference>
<dbReference type="InterPro" id="IPR020846">
    <property type="entry name" value="MFS_dom"/>
</dbReference>
<sequence length="276" mass="29395">MTILQPSTNSAKLPSAKPVLAIVYLSFLLDNILLTVVVPIVPVYLISVDGSRDHDTKSKVSLVNSTRLDELFLEENGRVGFLLSSKAVVQLLVNPLVGYAARYTGYTLPLFVGSVNLLTSTLLFAIGESYGSLFFARSLQGFASACIGVSGMCLVAEQCQTEGSRSKVMGVVLGSVALGVLLGYPFGSFLYDFVGKTAPFVGIAILTTFNIGCQLVYLDLKPPAETSGRPTSWSELMSDGLILLTVGAIWVSTSAMAVLEPCLPLWLLTTIKPEVG</sequence>
<protein>
    <submittedName>
        <fullName evidence="8">Synaptic vesicular amine</fullName>
    </submittedName>
</protein>
<gene>
    <name evidence="8" type="ORF">NTJ_09117</name>
</gene>
<keyword evidence="4 6" id="KW-1133">Transmembrane helix</keyword>
<dbReference type="Proteomes" id="UP001307889">
    <property type="component" value="Chromosome 7"/>
</dbReference>